<accession>A0A1G9IRD5</accession>
<reference evidence="1 2" key="1">
    <citation type="submission" date="2016-10" db="EMBL/GenBank/DDBJ databases">
        <authorList>
            <person name="de Groot N.N."/>
        </authorList>
    </citation>
    <scope>NUCLEOTIDE SEQUENCE [LARGE SCALE GENOMIC DNA]</scope>
    <source>
        <strain evidence="1 2">DSM 17813</strain>
    </source>
</reference>
<organism evidence="1 2">
    <name type="scientific">Geoalkalibacter ferrihydriticus</name>
    <dbReference type="NCBI Taxonomy" id="392333"/>
    <lineage>
        <taxon>Bacteria</taxon>
        <taxon>Pseudomonadati</taxon>
        <taxon>Thermodesulfobacteriota</taxon>
        <taxon>Desulfuromonadia</taxon>
        <taxon>Desulfuromonadales</taxon>
        <taxon>Geoalkalibacteraceae</taxon>
        <taxon>Geoalkalibacter</taxon>
    </lineage>
</organism>
<evidence type="ECO:0000313" key="1">
    <source>
        <dbReference type="EMBL" id="SDL27818.1"/>
    </source>
</evidence>
<dbReference type="Proteomes" id="UP000182146">
    <property type="component" value="Unassembled WGS sequence"/>
</dbReference>
<dbReference type="AlphaFoldDB" id="A0A1G9IRD5"/>
<sequence length="49" mass="5425">MMIKQVMTWLITLMLIIGMAGCAALAPEPETRVICPACGYDFDTPKQHN</sequence>
<proteinExistence type="predicted"/>
<dbReference type="RefSeq" id="WP_153304545.1">
    <property type="nucleotide sequence ID" value="NZ_FNGU01000001.1"/>
</dbReference>
<dbReference type="EMBL" id="FNGU01000001">
    <property type="protein sequence ID" value="SDL27818.1"/>
    <property type="molecule type" value="Genomic_DNA"/>
</dbReference>
<protein>
    <recommendedName>
        <fullName evidence="3">Lipoprotein</fullName>
    </recommendedName>
</protein>
<evidence type="ECO:0000313" key="2">
    <source>
        <dbReference type="Proteomes" id="UP000182146"/>
    </source>
</evidence>
<dbReference type="PROSITE" id="PS51257">
    <property type="entry name" value="PROKAR_LIPOPROTEIN"/>
    <property type="match status" value="1"/>
</dbReference>
<gene>
    <name evidence="1" type="ORF">SAMN05660860_00218</name>
</gene>
<evidence type="ECO:0008006" key="3">
    <source>
        <dbReference type="Google" id="ProtNLM"/>
    </source>
</evidence>
<dbReference type="OrthoDB" id="5406034at2"/>
<name>A0A1G9IRD5_9BACT</name>